<gene>
    <name evidence="2" type="ORF">FEM41_24090</name>
</gene>
<dbReference type="InterPro" id="IPR041436">
    <property type="entry name" value="RNAse_A_bac"/>
</dbReference>
<feature type="domain" description="Bacterial CdiA-CT RNAse A" evidence="1">
    <location>
        <begin position="158"/>
        <end position="269"/>
    </location>
</feature>
<protein>
    <recommendedName>
        <fullName evidence="1">Bacterial CdiA-CT RNAse A domain-containing protein</fullName>
    </recommendedName>
</protein>
<accession>A0A4P8YNQ0</accession>
<keyword evidence="3" id="KW-1185">Reference proteome</keyword>
<proteinExistence type="predicted"/>
<dbReference type="Pfam" id="PF18431">
    <property type="entry name" value="RNAse_A_bac"/>
    <property type="match status" value="1"/>
</dbReference>
<dbReference type="RefSeq" id="WP_138099008.1">
    <property type="nucleotide sequence ID" value="NZ_CP040428.1"/>
</dbReference>
<dbReference type="Proteomes" id="UP000302163">
    <property type="component" value="Chromosome"/>
</dbReference>
<name>A0A4P8YNQ0_9ENTR</name>
<dbReference type="AlphaFoldDB" id="A0A4P8YNQ0"/>
<reference evidence="2 3" key="1">
    <citation type="submission" date="2019-05" db="EMBL/GenBank/DDBJ databases">
        <title>Complete genome sequence of Izhakiella calystegiae KSNA2, an endophyte isolated from beach morning glory (Calystegia soldanella).</title>
        <authorList>
            <person name="Jiang L."/>
            <person name="Jeong J.C."/>
            <person name="Kim C.Y."/>
            <person name="Kim D.H."/>
            <person name="Kim S.W."/>
            <person name="Lee j."/>
        </authorList>
    </citation>
    <scope>NUCLEOTIDE SEQUENCE [LARGE SCALE GENOMIC DNA]</scope>
    <source>
        <strain evidence="2 3">KSNA2</strain>
    </source>
</reference>
<dbReference type="CDD" id="cd20684">
    <property type="entry name" value="CdiA-CT_Yk_RNaseA-like"/>
    <property type="match status" value="1"/>
</dbReference>
<evidence type="ECO:0000313" key="3">
    <source>
        <dbReference type="Proteomes" id="UP000302163"/>
    </source>
</evidence>
<evidence type="ECO:0000259" key="1">
    <source>
        <dbReference type="Pfam" id="PF18431"/>
    </source>
</evidence>
<sequence>MNESDNGVKIVLSPVQLSAILRRQTIDEGSSLSNRLWGGLNVVGGVIEMFGAGVMCVVPEPTMLSKVGCVVVGAHSMDTISTSFKQVLTGQTARTATVQLSEMTAEKLGADKATAYNVGLTVDLVVPFALAGAAGAARVGAIYTGRIRLLDQEGSRLGHTLSRHVGLDKQALLARLSSENMPHVSTFTSHTSAELLISEVLSVKKSQIEGWLKVAIPNRSYAYTHRFSRPTGLYISRGGTEVQKAYNVRVVLKPVTHNGKPYFILTAFPTP</sequence>
<dbReference type="OrthoDB" id="6832592at2"/>
<dbReference type="EMBL" id="CP040428">
    <property type="protein sequence ID" value="QCT22500.1"/>
    <property type="molecule type" value="Genomic_DNA"/>
</dbReference>
<evidence type="ECO:0000313" key="2">
    <source>
        <dbReference type="EMBL" id="QCT22500.1"/>
    </source>
</evidence>
<dbReference type="KEGG" id="izh:FEM41_24090"/>
<organism evidence="2 3">
    <name type="scientific">Jejubacter calystegiae</name>
    <dbReference type="NCBI Taxonomy" id="2579935"/>
    <lineage>
        <taxon>Bacteria</taxon>
        <taxon>Pseudomonadati</taxon>
        <taxon>Pseudomonadota</taxon>
        <taxon>Gammaproteobacteria</taxon>
        <taxon>Enterobacterales</taxon>
        <taxon>Enterobacteriaceae</taxon>
        <taxon>Jejubacter</taxon>
    </lineage>
</organism>